<dbReference type="PROSITE" id="PS51257">
    <property type="entry name" value="PROKAR_LIPOPROTEIN"/>
    <property type="match status" value="1"/>
</dbReference>
<dbReference type="InterPro" id="IPR012938">
    <property type="entry name" value="Glc/Sorbosone_DH"/>
</dbReference>
<dbReference type="OrthoDB" id="6744at2157"/>
<evidence type="ECO:0000313" key="4">
    <source>
        <dbReference type="Proteomes" id="UP000728647"/>
    </source>
</evidence>
<dbReference type="InterPro" id="IPR011042">
    <property type="entry name" value="6-blade_b-propeller_TolB-like"/>
</dbReference>
<sequence length="443" mass="47128">MNAPTRRRLLAAAGVAVPALAGCLTESGTDATELATPESVPADDWSEPDWRPADDVPGEDDVAATTVVSDLAIPWDLTFADGDAFVTERDGGVRRFDADELAENADLGPDDGEILLESASLPDRASPGEGGTLGVAVHPDYPATPDLFVYYTADDGAVSNRVVRYDLEADALETVLEGIPGSSIHNGGRIAFGPDDHLWVLTGDAREPALTQDPGSRAGAVLRVTPDGEPHPENPDWGDDGDRRTYTLGHRNPQGLGFTPQGTPILAEHGPGARDELSVLRPGGNYGWDIVRGGPDDPEYGSYDEYEAATPPVVNTGPETTWAPSGLAFYDDGAIEPWTNTVLVCGLASSALAVVGLTPRSDSDVDGEGSPGETDGVRYDADWLDDRFTATVHRLFADEWGRLRHVEPGPDGSLYLLTSNRDGRADGPFPRANDDRIVRLDPR</sequence>
<gene>
    <name evidence="3" type="ORF">HT576_16325</name>
</gene>
<dbReference type="InterPro" id="IPR011041">
    <property type="entry name" value="Quinoprot_gluc/sorb_DH_b-prop"/>
</dbReference>
<feature type="compositionally biased region" description="Basic and acidic residues" evidence="1">
    <location>
        <begin position="226"/>
        <end position="243"/>
    </location>
</feature>
<dbReference type="AlphaFoldDB" id="A0A8J8KGI5"/>
<feature type="region of interest" description="Disordered" evidence="1">
    <location>
        <begin position="223"/>
        <end position="243"/>
    </location>
</feature>
<organism evidence="3 4">
    <name type="scientific">Haloterrigena gelatinilytica</name>
    <dbReference type="NCBI Taxonomy" id="2741724"/>
    <lineage>
        <taxon>Archaea</taxon>
        <taxon>Methanobacteriati</taxon>
        <taxon>Methanobacteriota</taxon>
        <taxon>Stenosarchaea group</taxon>
        <taxon>Halobacteria</taxon>
        <taxon>Halobacteriales</taxon>
        <taxon>Natrialbaceae</taxon>
        <taxon>Haloterrigena</taxon>
    </lineage>
</organism>
<evidence type="ECO:0000256" key="1">
    <source>
        <dbReference type="SAM" id="MobiDB-lite"/>
    </source>
</evidence>
<evidence type="ECO:0000259" key="2">
    <source>
        <dbReference type="Pfam" id="PF07995"/>
    </source>
</evidence>
<evidence type="ECO:0000313" key="3">
    <source>
        <dbReference type="EMBL" id="NUB92576.1"/>
    </source>
</evidence>
<dbReference type="Gene3D" id="2.120.10.30">
    <property type="entry name" value="TolB, C-terminal domain"/>
    <property type="match status" value="1"/>
</dbReference>
<accession>A0A8J8KGI5</accession>
<proteinExistence type="predicted"/>
<dbReference type="EMBL" id="JABURA010000001">
    <property type="protein sequence ID" value="NUB92576.1"/>
    <property type="molecule type" value="Genomic_DNA"/>
</dbReference>
<dbReference type="PANTHER" id="PTHR19328">
    <property type="entry name" value="HEDGEHOG-INTERACTING PROTEIN"/>
    <property type="match status" value="1"/>
</dbReference>
<feature type="domain" description="Glucose/Sorbosone dehydrogenase" evidence="2">
    <location>
        <begin position="71"/>
        <end position="424"/>
    </location>
</feature>
<protein>
    <submittedName>
        <fullName evidence="3">PQQ-dependent sugar dehydrogenase</fullName>
    </submittedName>
</protein>
<dbReference type="SUPFAM" id="SSF50952">
    <property type="entry name" value="Soluble quinoprotein glucose dehydrogenase"/>
    <property type="match status" value="1"/>
</dbReference>
<dbReference type="Proteomes" id="UP000728647">
    <property type="component" value="Unassembled WGS sequence"/>
</dbReference>
<comment type="caution">
    <text evidence="3">The sequence shown here is derived from an EMBL/GenBank/DDBJ whole genome shotgun (WGS) entry which is preliminary data.</text>
</comment>
<feature type="region of interest" description="Disordered" evidence="1">
    <location>
        <begin position="28"/>
        <end position="59"/>
    </location>
</feature>
<name>A0A8J8KGI5_9EURY</name>
<reference evidence="3" key="1">
    <citation type="submission" date="2020-06" db="EMBL/GenBank/DDBJ databases">
        <title>Haloterrigena sp. nov., an extremely halophilic archaeon isolated from a saline sediment.</title>
        <authorList>
            <person name="Liu B.-B."/>
        </authorList>
    </citation>
    <scope>NUCLEOTIDE SEQUENCE</scope>
    <source>
        <strain evidence="3">SYSU A121-1</strain>
    </source>
</reference>
<dbReference type="Pfam" id="PF07995">
    <property type="entry name" value="GSDH"/>
    <property type="match status" value="1"/>
</dbReference>
<dbReference type="RefSeq" id="WP_174702570.1">
    <property type="nucleotide sequence ID" value="NZ_JABURA010000001.1"/>
</dbReference>
<dbReference type="PANTHER" id="PTHR19328:SF13">
    <property type="entry name" value="HIPL1 PROTEIN"/>
    <property type="match status" value="1"/>
</dbReference>